<evidence type="ECO:0000313" key="2">
    <source>
        <dbReference type="EMBL" id="GJT34283.1"/>
    </source>
</evidence>
<accession>A0ABQ5D5K5</accession>
<feature type="compositionally biased region" description="Polar residues" evidence="1">
    <location>
        <begin position="314"/>
        <end position="330"/>
    </location>
</feature>
<protein>
    <submittedName>
        <fullName evidence="2">Uncharacterized protein</fullName>
    </submittedName>
</protein>
<feature type="region of interest" description="Disordered" evidence="1">
    <location>
        <begin position="1"/>
        <end position="20"/>
    </location>
</feature>
<sequence length="401" mass="45206">MKKDQAGSNPGKSYVALARPNPKPMHKDFMAAVYPKVHKSLKLLADEHVILEDPLSSYETLSLIKNMDDTYTFGDQFFNDKSTKDEPGKPNVDVEVISMVTVPIHQVDISVPPLSTLVIDISYPKPSPPPIHASFFTAITETTTTTVSLPPPSPTQSLTDPELAARVSTLEKKSVDLERVFTIQNKTTKNLASMIYILEHHDLHYKIYNYVCETVKENVQTVLRAPLVQSFRDMSEVEMKKILHQRMFESGSYKTHPEHVNLYEALDRSMARDNMDEFIIEHAKSRKRHRDDQDPPSPPPKESDQSKKKRQDSDASASRQPPIQTSSAWKTTDTRDTPSSSSKQKQASPSVLPVDDVSTPHDAHISDLEDTGAAHLPKIKTRPEWLKPVPEEERLETPEPD</sequence>
<keyword evidence="3" id="KW-1185">Reference proteome</keyword>
<feature type="compositionally biased region" description="Basic and acidic residues" evidence="1">
    <location>
        <begin position="358"/>
        <end position="367"/>
    </location>
</feature>
<feature type="compositionally biased region" description="Polar residues" evidence="1">
    <location>
        <begin position="1"/>
        <end position="11"/>
    </location>
</feature>
<name>A0ABQ5D5K5_9ASTR</name>
<feature type="compositionally biased region" description="Low complexity" evidence="1">
    <location>
        <begin position="337"/>
        <end position="350"/>
    </location>
</feature>
<reference evidence="2" key="2">
    <citation type="submission" date="2022-01" db="EMBL/GenBank/DDBJ databases">
        <authorList>
            <person name="Yamashiro T."/>
            <person name="Shiraishi A."/>
            <person name="Satake H."/>
            <person name="Nakayama K."/>
        </authorList>
    </citation>
    <scope>NUCLEOTIDE SEQUENCE</scope>
</reference>
<feature type="region of interest" description="Disordered" evidence="1">
    <location>
        <begin position="283"/>
        <end position="401"/>
    </location>
</feature>
<gene>
    <name evidence="2" type="ORF">Tco_0924702</name>
</gene>
<organism evidence="2 3">
    <name type="scientific">Tanacetum coccineum</name>
    <dbReference type="NCBI Taxonomy" id="301880"/>
    <lineage>
        <taxon>Eukaryota</taxon>
        <taxon>Viridiplantae</taxon>
        <taxon>Streptophyta</taxon>
        <taxon>Embryophyta</taxon>
        <taxon>Tracheophyta</taxon>
        <taxon>Spermatophyta</taxon>
        <taxon>Magnoliopsida</taxon>
        <taxon>eudicotyledons</taxon>
        <taxon>Gunneridae</taxon>
        <taxon>Pentapetalae</taxon>
        <taxon>asterids</taxon>
        <taxon>campanulids</taxon>
        <taxon>Asterales</taxon>
        <taxon>Asteraceae</taxon>
        <taxon>Asteroideae</taxon>
        <taxon>Anthemideae</taxon>
        <taxon>Anthemidinae</taxon>
        <taxon>Tanacetum</taxon>
    </lineage>
</organism>
<feature type="compositionally biased region" description="Basic and acidic residues" evidence="1">
    <location>
        <begin position="381"/>
        <end position="401"/>
    </location>
</feature>
<dbReference type="EMBL" id="BQNB010014950">
    <property type="protein sequence ID" value="GJT34283.1"/>
    <property type="molecule type" value="Genomic_DNA"/>
</dbReference>
<proteinExistence type="predicted"/>
<comment type="caution">
    <text evidence="2">The sequence shown here is derived from an EMBL/GenBank/DDBJ whole genome shotgun (WGS) entry which is preliminary data.</text>
</comment>
<dbReference type="Proteomes" id="UP001151760">
    <property type="component" value="Unassembled WGS sequence"/>
</dbReference>
<reference evidence="2" key="1">
    <citation type="journal article" date="2022" name="Int. J. Mol. Sci.">
        <title>Draft Genome of Tanacetum Coccineum: Genomic Comparison of Closely Related Tanacetum-Family Plants.</title>
        <authorList>
            <person name="Yamashiro T."/>
            <person name="Shiraishi A."/>
            <person name="Nakayama K."/>
            <person name="Satake H."/>
        </authorList>
    </citation>
    <scope>NUCLEOTIDE SEQUENCE</scope>
</reference>
<evidence type="ECO:0000313" key="3">
    <source>
        <dbReference type="Proteomes" id="UP001151760"/>
    </source>
</evidence>
<evidence type="ECO:0000256" key="1">
    <source>
        <dbReference type="SAM" id="MobiDB-lite"/>
    </source>
</evidence>